<accession>A0A5N5X256</accession>
<protein>
    <submittedName>
        <fullName evidence="1">Uncharacterized protein</fullName>
    </submittedName>
</protein>
<dbReference type="Proteomes" id="UP000326565">
    <property type="component" value="Unassembled WGS sequence"/>
</dbReference>
<name>A0A5N5X256_9EURO</name>
<proteinExistence type="predicted"/>
<sequence length="122" mass="14220">MDLGKGIYKWKPTPGERFPDVSFRTEPRLTNLGSHGHVDPPLERFRHFVAKLVPPAWCVTWTNLGQNSLSGFQDGTRPFLRPKGHTGVVPRFWAFREMFISCLPMVAFMYVHVCRRYTYIYT</sequence>
<keyword evidence="2" id="KW-1185">Reference proteome</keyword>
<gene>
    <name evidence="1" type="ORF">BDV29DRAFT_172989</name>
</gene>
<dbReference type="EMBL" id="ML732203">
    <property type="protein sequence ID" value="KAB8074878.1"/>
    <property type="molecule type" value="Genomic_DNA"/>
</dbReference>
<evidence type="ECO:0000313" key="1">
    <source>
        <dbReference type="EMBL" id="KAB8074878.1"/>
    </source>
</evidence>
<dbReference type="AlphaFoldDB" id="A0A5N5X256"/>
<reference evidence="1 2" key="1">
    <citation type="submission" date="2019-04" db="EMBL/GenBank/DDBJ databases">
        <title>Friends and foes A comparative genomics study of 23 Aspergillus species from section Flavi.</title>
        <authorList>
            <consortium name="DOE Joint Genome Institute"/>
            <person name="Kjaerbolling I."/>
            <person name="Vesth T."/>
            <person name="Frisvad J.C."/>
            <person name="Nybo J.L."/>
            <person name="Theobald S."/>
            <person name="Kildgaard S."/>
            <person name="Isbrandt T."/>
            <person name="Kuo A."/>
            <person name="Sato A."/>
            <person name="Lyhne E.K."/>
            <person name="Kogle M.E."/>
            <person name="Wiebenga A."/>
            <person name="Kun R.S."/>
            <person name="Lubbers R.J."/>
            <person name="Makela M.R."/>
            <person name="Barry K."/>
            <person name="Chovatia M."/>
            <person name="Clum A."/>
            <person name="Daum C."/>
            <person name="Haridas S."/>
            <person name="He G."/>
            <person name="LaButti K."/>
            <person name="Lipzen A."/>
            <person name="Mondo S."/>
            <person name="Riley R."/>
            <person name="Salamov A."/>
            <person name="Simmons B.A."/>
            <person name="Magnuson J.K."/>
            <person name="Henrissat B."/>
            <person name="Mortensen U.H."/>
            <person name="Larsen T.O."/>
            <person name="Devries R.P."/>
            <person name="Grigoriev I.V."/>
            <person name="Machida M."/>
            <person name="Baker S.E."/>
            <person name="Andersen M.R."/>
        </authorList>
    </citation>
    <scope>NUCLEOTIDE SEQUENCE [LARGE SCALE GENOMIC DNA]</scope>
    <source>
        <strain evidence="1 2">CBS 151.66</strain>
    </source>
</reference>
<evidence type="ECO:0000313" key="2">
    <source>
        <dbReference type="Proteomes" id="UP000326565"/>
    </source>
</evidence>
<organism evidence="1 2">
    <name type="scientific">Aspergillus leporis</name>
    <dbReference type="NCBI Taxonomy" id="41062"/>
    <lineage>
        <taxon>Eukaryota</taxon>
        <taxon>Fungi</taxon>
        <taxon>Dikarya</taxon>
        <taxon>Ascomycota</taxon>
        <taxon>Pezizomycotina</taxon>
        <taxon>Eurotiomycetes</taxon>
        <taxon>Eurotiomycetidae</taxon>
        <taxon>Eurotiales</taxon>
        <taxon>Aspergillaceae</taxon>
        <taxon>Aspergillus</taxon>
        <taxon>Aspergillus subgen. Circumdati</taxon>
    </lineage>
</organism>